<gene>
    <name evidence="2" type="ORF">PFISCL1PPCAC_10980</name>
</gene>
<proteinExistence type="predicted"/>
<keyword evidence="3" id="KW-1185">Reference proteome</keyword>
<accession>A0AAV5VJZ7</accession>
<keyword evidence="1" id="KW-0175">Coiled coil</keyword>
<sequence length="125" mass="13919">ADEILEYIDREKSLADSFAAAGMDDLQLESCANMMAASPLSFEALKNDTSKEAKSTFRHLLPLYPAALGRFEKRQANAVQAKALLVSQESAAVSANLLKTVEELKRDNGKLREENEEMKRRLEES</sequence>
<evidence type="ECO:0000313" key="2">
    <source>
        <dbReference type="EMBL" id="GMT19683.1"/>
    </source>
</evidence>
<dbReference type="Proteomes" id="UP001432322">
    <property type="component" value="Unassembled WGS sequence"/>
</dbReference>
<comment type="caution">
    <text evidence="2">The sequence shown here is derived from an EMBL/GenBank/DDBJ whole genome shotgun (WGS) entry which is preliminary data.</text>
</comment>
<evidence type="ECO:0000256" key="1">
    <source>
        <dbReference type="SAM" id="Coils"/>
    </source>
</evidence>
<organism evidence="2 3">
    <name type="scientific">Pristionchus fissidentatus</name>
    <dbReference type="NCBI Taxonomy" id="1538716"/>
    <lineage>
        <taxon>Eukaryota</taxon>
        <taxon>Metazoa</taxon>
        <taxon>Ecdysozoa</taxon>
        <taxon>Nematoda</taxon>
        <taxon>Chromadorea</taxon>
        <taxon>Rhabditida</taxon>
        <taxon>Rhabditina</taxon>
        <taxon>Diplogasteromorpha</taxon>
        <taxon>Diplogasteroidea</taxon>
        <taxon>Neodiplogasteridae</taxon>
        <taxon>Pristionchus</taxon>
    </lineage>
</organism>
<protein>
    <submittedName>
        <fullName evidence="2">Uncharacterized protein</fullName>
    </submittedName>
</protein>
<reference evidence="2" key="1">
    <citation type="submission" date="2023-10" db="EMBL/GenBank/DDBJ databases">
        <title>Genome assembly of Pristionchus species.</title>
        <authorList>
            <person name="Yoshida K."/>
            <person name="Sommer R.J."/>
        </authorList>
    </citation>
    <scope>NUCLEOTIDE SEQUENCE</scope>
    <source>
        <strain evidence="2">RS5133</strain>
    </source>
</reference>
<feature type="non-terminal residue" evidence="2">
    <location>
        <position position="1"/>
    </location>
</feature>
<dbReference type="EMBL" id="BTSY01000003">
    <property type="protein sequence ID" value="GMT19683.1"/>
    <property type="molecule type" value="Genomic_DNA"/>
</dbReference>
<dbReference type="AlphaFoldDB" id="A0AAV5VJZ7"/>
<name>A0AAV5VJZ7_9BILA</name>
<evidence type="ECO:0000313" key="3">
    <source>
        <dbReference type="Proteomes" id="UP001432322"/>
    </source>
</evidence>
<feature type="coiled-coil region" evidence="1">
    <location>
        <begin position="94"/>
        <end position="121"/>
    </location>
</feature>
<feature type="non-terminal residue" evidence="2">
    <location>
        <position position="125"/>
    </location>
</feature>